<proteinExistence type="predicted"/>
<dbReference type="EMBL" id="MEYS01000002">
    <property type="protein sequence ID" value="OGD33960.1"/>
    <property type="molecule type" value="Genomic_DNA"/>
</dbReference>
<reference evidence="1 2" key="1">
    <citation type="journal article" date="2016" name="Nat. Commun.">
        <title>Thousands of microbial genomes shed light on interconnected biogeochemical processes in an aquifer system.</title>
        <authorList>
            <person name="Anantharaman K."/>
            <person name="Brown C.T."/>
            <person name="Hug L.A."/>
            <person name="Sharon I."/>
            <person name="Castelle C.J."/>
            <person name="Probst A.J."/>
            <person name="Thomas B.C."/>
            <person name="Singh A."/>
            <person name="Wilkins M.J."/>
            <person name="Karaoz U."/>
            <person name="Brodie E.L."/>
            <person name="Williams K.H."/>
            <person name="Hubbard S.S."/>
            <person name="Banfield J.F."/>
        </authorList>
    </citation>
    <scope>NUCLEOTIDE SEQUENCE [LARGE SCALE GENOMIC DNA]</scope>
</reference>
<dbReference type="AlphaFoldDB" id="A0A1F5BTR1"/>
<organism evidence="1 2">
    <name type="scientific">Candidatus Azambacteria bacterium RIFCSPLOWO2_01_FULL_46_25</name>
    <dbReference type="NCBI Taxonomy" id="1797298"/>
    <lineage>
        <taxon>Bacteria</taxon>
        <taxon>Candidatus Azamiibacteriota</taxon>
    </lineage>
</organism>
<accession>A0A1F5BTR1</accession>
<protein>
    <submittedName>
        <fullName evidence="1">Uncharacterized protein</fullName>
    </submittedName>
</protein>
<gene>
    <name evidence="1" type="ORF">A2988_00515</name>
</gene>
<name>A0A1F5BTR1_9BACT</name>
<dbReference type="Proteomes" id="UP000176650">
    <property type="component" value="Unassembled WGS sequence"/>
</dbReference>
<comment type="caution">
    <text evidence="1">The sequence shown here is derived from an EMBL/GenBank/DDBJ whole genome shotgun (WGS) entry which is preliminary data.</text>
</comment>
<sequence length="71" mass="8215">MTTQKLSDDAHKELESKLQHLVDLAFQEGLLAAIEAARKQNDPYLLDALHDMLVDRLYDELITRHTLEELK</sequence>
<evidence type="ECO:0000313" key="2">
    <source>
        <dbReference type="Proteomes" id="UP000176650"/>
    </source>
</evidence>
<dbReference type="STRING" id="1797298.A2988_00515"/>
<evidence type="ECO:0000313" key="1">
    <source>
        <dbReference type="EMBL" id="OGD33960.1"/>
    </source>
</evidence>